<dbReference type="Pfam" id="PF13782">
    <property type="entry name" value="SpoVAB"/>
    <property type="match status" value="1"/>
</dbReference>
<dbReference type="AlphaFoldDB" id="A0A1T2XNU0"/>
<organism evidence="2 3">
    <name type="scientific">Paenibacillus selenitireducens</name>
    <dbReference type="NCBI Taxonomy" id="1324314"/>
    <lineage>
        <taxon>Bacteria</taxon>
        <taxon>Bacillati</taxon>
        <taxon>Bacillota</taxon>
        <taxon>Bacilli</taxon>
        <taxon>Bacillales</taxon>
        <taxon>Paenibacillaceae</taxon>
        <taxon>Paenibacillus</taxon>
    </lineage>
</organism>
<feature type="transmembrane region" description="Helical" evidence="1">
    <location>
        <begin position="12"/>
        <end position="41"/>
    </location>
</feature>
<comment type="caution">
    <text evidence="2">The sequence shown here is derived from an EMBL/GenBank/DDBJ whole genome shotgun (WGS) entry which is preliminary data.</text>
</comment>
<feature type="transmembrane region" description="Helical" evidence="1">
    <location>
        <begin position="91"/>
        <end position="111"/>
    </location>
</feature>
<dbReference type="STRING" id="1324314.BVG16_03490"/>
<keyword evidence="1" id="KW-0472">Membrane</keyword>
<feature type="transmembrane region" description="Helical" evidence="1">
    <location>
        <begin position="131"/>
        <end position="153"/>
    </location>
</feature>
<dbReference type="Proteomes" id="UP000190188">
    <property type="component" value="Unassembled WGS sequence"/>
</dbReference>
<protein>
    <submittedName>
        <fullName evidence="2">Stage V sporulation protein AB</fullName>
    </submittedName>
</protein>
<dbReference type="OrthoDB" id="9790504at2"/>
<evidence type="ECO:0000256" key="1">
    <source>
        <dbReference type="SAM" id="Phobius"/>
    </source>
</evidence>
<name>A0A1T2XNU0_9BACL</name>
<evidence type="ECO:0000313" key="3">
    <source>
        <dbReference type="Proteomes" id="UP000190188"/>
    </source>
</evidence>
<dbReference type="InterPro" id="IPR020144">
    <property type="entry name" value="SpoVAB"/>
</dbReference>
<dbReference type="EMBL" id="MSZX01000001">
    <property type="protein sequence ID" value="OPA81386.1"/>
    <property type="molecule type" value="Genomic_DNA"/>
</dbReference>
<gene>
    <name evidence="2" type="ORF">BVG16_03490</name>
</gene>
<reference evidence="2 3" key="1">
    <citation type="submission" date="2017-01" db="EMBL/GenBank/DDBJ databases">
        <title>Genome analysis of Paenibacillus selenitrireducens ES3-24.</title>
        <authorList>
            <person name="Xu D."/>
            <person name="Yao R."/>
            <person name="Zheng S."/>
        </authorList>
    </citation>
    <scope>NUCLEOTIDE SEQUENCE [LARGE SCALE GENOMIC DNA]</scope>
    <source>
        <strain evidence="2 3">ES3-24</strain>
    </source>
</reference>
<keyword evidence="3" id="KW-1185">Reference proteome</keyword>
<dbReference type="RefSeq" id="WP_078497123.1">
    <property type="nucleotide sequence ID" value="NZ_MSZX01000001.1"/>
</dbReference>
<sequence length="154" mass="17110">MTGYCRRKVRHVINAFVVCCSLFIGLAGGIAVGGGLVALFIVLDIIPRLAQLTGSYDKVHWIEGAMVCGALYWTIADFWNWKLWSMWFTPVLSTGIGLFHGIFTGLLAAALTEVLNVLPILAKRLRIVQYMFGLLMAMILGKVTGSLFDWLIYH</sequence>
<proteinExistence type="predicted"/>
<keyword evidence="1" id="KW-1133">Transmembrane helix</keyword>
<keyword evidence="1" id="KW-0812">Transmembrane</keyword>
<evidence type="ECO:0000313" key="2">
    <source>
        <dbReference type="EMBL" id="OPA81386.1"/>
    </source>
</evidence>
<accession>A0A1T2XNU0</accession>